<organism evidence="1 2">
    <name type="scientific">Dendrobium nobile</name>
    <name type="common">Orchid</name>
    <dbReference type="NCBI Taxonomy" id="94219"/>
    <lineage>
        <taxon>Eukaryota</taxon>
        <taxon>Viridiplantae</taxon>
        <taxon>Streptophyta</taxon>
        <taxon>Embryophyta</taxon>
        <taxon>Tracheophyta</taxon>
        <taxon>Spermatophyta</taxon>
        <taxon>Magnoliopsida</taxon>
        <taxon>Liliopsida</taxon>
        <taxon>Asparagales</taxon>
        <taxon>Orchidaceae</taxon>
        <taxon>Epidendroideae</taxon>
        <taxon>Malaxideae</taxon>
        <taxon>Dendrobiinae</taxon>
        <taxon>Dendrobium</taxon>
    </lineage>
</organism>
<dbReference type="PANTHER" id="PTHR11439:SF517">
    <property type="entry name" value="CYSTEINE-RICH RLK (RECEPTOR-LIKE PROTEIN KINASE) 8"/>
    <property type="match status" value="1"/>
</dbReference>
<dbReference type="Proteomes" id="UP000829196">
    <property type="component" value="Unassembled WGS sequence"/>
</dbReference>
<name>A0A8T3AAE1_DENNO</name>
<dbReference type="OrthoDB" id="443140at2759"/>
<gene>
    <name evidence="1" type="ORF">KFK09_025575</name>
</gene>
<evidence type="ECO:0000313" key="2">
    <source>
        <dbReference type="Proteomes" id="UP000829196"/>
    </source>
</evidence>
<reference evidence="1" key="1">
    <citation type="journal article" date="2022" name="Front. Genet.">
        <title>Chromosome-Scale Assembly of the Dendrobium nobile Genome Provides Insights Into the Molecular Mechanism of the Biosynthesis of the Medicinal Active Ingredient of Dendrobium.</title>
        <authorList>
            <person name="Xu Q."/>
            <person name="Niu S.-C."/>
            <person name="Li K.-L."/>
            <person name="Zheng P.-J."/>
            <person name="Zhang X.-J."/>
            <person name="Jia Y."/>
            <person name="Liu Y."/>
            <person name="Niu Y.-X."/>
            <person name="Yu L.-H."/>
            <person name="Chen D.-F."/>
            <person name="Zhang G.-Q."/>
        </authorList>
    </citation>
    <scope>NUCLEOTIDE SEQUENCE</scope>
    <source>
        <tissue evidence="1">Leaf</tissue>
    </source>
</reference>
<proteinExistence type="predicted"/>
<keyword evidence="2" id="KW-1185">Reference proteome</keyword>
<comment type="caution">
    <text evidence="1">The sequence shown here is derived from an EMBL/GenBank/DDBJ whole genome shotgun (WGS) entry which is preliminary data.</text>
</comment>
<evidence type="ECO:0000313" key="1">
    <source>
        <dbReference type="EMBL" id="KAI0491315.1"/>
    </source>
</evidence>
<protein>
    <submittedName>
        <fullName evidence="1">Uncharacterized protein</fullName>
    </submittedName>
</protein>
<sequence>MENCNPVSTPIECGSKLSKKEEGKTVGPTMFKSLIRSLRYLTSTRPDILYAVRIISRFMENPTETHLKAAKSILRYIKGTQNHGLLYFHSNEFQLSGSSDSDWAGDQDVDRKSTSRFLFYMGDTTFSWSSQKQPVVALSTCEAEYVAASSCICHAIWLRKLLKEIG</sequence>
<dbReference type="CDD" id="cd09272">
    <property type="entry name" value="RNase_HI_RT_Ty1"/>
    <property type="match status" value="1"/>
</dbReference>
<dbReference type="AlphaFoldDB" id="A0A8T3AAE1"/>
<accession>A0A8T3AAE1</accession>
<dbReference type="PANTHER" id="PTHR11439">
    <property type="entry name" value="GAG-POL-RELATED RETROTRANSPOSON"/>
    <property type="match status" value="1"/>
</dbReference>
<dbReference type="EMBL" id="JAGYWB010000018">
    <property type="protein sequence ID" value="KAI0491315.1"/>
    <property type="molecule type" value="Genomic_DNA"/>
</dbReference>